<organism evidence="9 10">
    <name type="scientific">Necator americanus</name>
    <name type="common">Human hookworm</name>
    <dbReference type="NCBI Taxonomy" id="51031"/>
    <lineage>
        <taxon>Eukaryota</taxon>
        <taxon>Metazoa</taxon>
        <taxon>Ecdysozoa</taxon>
        <taxon>Nematoda</taxon>
        <taxon>Chromadorea</taxon>
        <taxon>Rhabditida</taxon>
        <taxon>Rhabditina</taxon>
        <taxon>Rhabditomorpha</taxon>
        <taxon>Strongyloidea</taxon>
        <taxon>Ancylostomatidae</taxon>
        <taxon>Bunostominae</taxon>
        <taxon>Necator</taxon>
    </lineage>
</organism>
<keyword evidence="2" id="KW-0964">Secreted</keyword>
<dbReference type="InterPro" id="IPR050098">
    <property type="entry name" value="TFPI/VKTCI-like"/>
</dbReference>
<evidence type="ECO:0000256" key="3">
    <source>
        <dbReference type="ARBA" id="ARBA00022656"/>
    </source>
</evidence>
<evidence type="ECO:0000313" key="10">
    <source>
        <dbReference type="Proteomes" id="UP001303046"/>
    </source>
</evidence>
<evidence type="ECO:0000256" key="4">
    <source>
        <dbReference type="ARBA" id="ARBA00022690"/>
    </source>
</evidence>
<dbReference type="PROSITE" id="PS00280">
    <property type="entry name" value="BPTI_KUNITZ_1"/>
    <property type="match status" value="2"/>
</dbReference>
<evidence type="ECO:0000256" key="5">
    <source>
        <dbReference type="ARBA" id="ARBA00022900"/>
    </source>
</evidence>
<name>A0ABR1C4Q4_NECAM</name>
<accession>A0ABR1C4Q4</accession>
<gene>
    <name evidence="9" type="primary">Necator_chrII.g5121</name>
    <name evidence="9" type="ORF">RB195_017329</name>
</gene>
<keyword evidence="7" id="KW-0732">Signal</keyword>
<dbReference type="InterPro" id="IPR002223">
    <property type="entry name" value="Kunitz_BPTI"/>
</dbReference>
<evidence type="ECO:0000256" key="7">
    <source>
        <dbReference type="SAM" id="SignalP"/>
    </source>
</evidence>
<dbReference type="CDD" id="cd00109">
    <property type="entry name" value="Kunitz-type"/>
    <property type="match status" value="1"/>
</dbReference>
<dbReference type="SMART" id="SM00131">
    <property type="entry name" value="KU"/>
    <property type="match status" value="2"/>
</dbReference>
<evidence type="ECO:0000313" key="9">
    <source>
        <dbReference type="EMBL" id="KAK6733507.1"/>
    </source>
</evidence>
<dbReference type="PANTHER" id="PTHR10083:SF217">
    <property type="entry name" value="BOOPHILIN-H2"/>
    <property type="match status" value="1"/>
</dbReference>
<evidence type="ECO:0000259" key="8">
    <source>
        <dbReference type="PROSITE" id="PS50279"/>
    </source>
</evidence>
<feature type="signal peptide" evidence="7">
    <location>
        <begin position="1"/>
        <end position="17"/>
    </location>
</feature>
<comment type="caution">
    <text evidence="9">The sequence shown here is derived from an EMBL/GenBank/DDBJ whole genome shotgun (WGS) entry which is preliminary data.</text>
</comment>
<dbReference type="PROSITE" id="PS50279">
    <property type="entry name" value="BPTI_KUNITZ_2"/>
    <property type="match status" value="2"/>
</dbReference>
<proteinExistence type="predicted"/>
<protein>
    <recommendedName>
        <fullName evidence="8">BPTI/Kunitz inhibitor domain-containing protein</fullName>
    </recommendedName>
</protein>
<dbReference type="Gene3D" id="4.10.410.10">
    <property type="entry name" value="Pancreatic trypsin inhibitor Kunitz domain"/>
    <property type="match status" value="2"/>
</dbReference>
<comment type="subcellular location">
    <subcellularLocation>
        <location evidence="1">Secreted</location>
    </subcellularLocation>
</comment>
<evidence type="ECO:0000256" key="2">
    <source>
        <dbReference type="ARBA" id="ARBA00022525"/>
    </source>
</evidence>
<feature type="domain" description="BPTI/Kunitz inhibitor" evidence="8">
    <location>
        <begin position="22"/>
        <end position="72"/>
    </location>
</feature>
<feature type="chain" id="PRO_5047324591" description="BPTI/Kunitz inhibitor domain-containing protein" evidence="7">
    <location>
        <begin position="18"/>
        <end position="184"/>
    </location>
</feature>
<dbReference type="SUPFAM" id="SSF57362">
    <property type="entry name" value="BPTI-like"/>
    <property type="match status" value="2"/>
</dbReference>
<dbReference type="PRINTS" id="PR00759">
    <property type="entry name" value="BASICPTASE"/>
</dbReference>
<keyword evidence="5" id="KW-0722">Serine protease inhibitor</keyword>
<dbReference type="PANTHER" id="PTHR10083">
    <property type="entry name" value="KUNITZ-TYPE PROTEASE INHIBITOR-RELATED"/>
    <property type="match status" value="1"/>
</dbReference>
<evidence type="ECO:0000256" key="6">
    <source>
        <dbReference type="ARBA" id="ARBA00023157"/>
    </source>
</evidence>
<keyword evidence="4" id="KW-0646">Protease inhibitor</keyword>
<dbReference type="EMBL" id="JAVFWL010000002">
    <property type="protein sequence ID" value="KAK6733507.1"/>
    <property type="molecule type" value="Genomic_DNA"/>
</dbReference>
<dbReference type="InterPro" id="IPR020901">
    <property type="entry name" value="Prtase_inh_Kunz-CS"/>
</dbReference>
<reference evidence="9 10" key="1">
    <citation type="submission" date="2023-08" db="EMBL/GenBank/DDBJ databases">
        <title>A Necator americanus chromosomal reference genome.</title>
        <authorList>
            <person name="Ilik V."/>
            <person name="Petrzelkova K.J."/>
            <person name="Pardy F."/>
            <person name="Fuh T."/>
            <person name="Niatou-Singa F.S."/>
            <person name="Gouil Q."/>
            <person name="Baker L."/>
            <person name="Ritchie M.E."/>
            <person name="Jex A.R."/>
            <person name="Gazzola D."/>
            <person name="Li H."/>
            <person name="Toshio Fujiwara R."/>
            <person name="Zhan B."/>
            <person name="Aroian R.V."/>
            <person name="Pafco B."/>
            <person name="Schwarz E.M."/>
        </authorList>
    </citation>
    <scope>NUCLEOTIDE SEQUENCE [LARGE SCALE GENOMIC DNA]</scope>
    <source>
        <strain evidence="9 10">Aroian</strain>
        <tissue evidence="9">Whole animal</tissue>
    </source>
</reference>
<sequence>MMQSVIAIVLFAATASAIPSRCYEGIVTGPCRAMHERYAYDPAKGECVRFNYGGCAGNNNNFMSKLECQLVCKEQGSTFPGSRKVIIIPGYRPTVRVRPIPLPSYYLDSPIERNFNEPNSSGRPTACSLPIETGMCLAAFRRYAFDDTQGRCVSFIYGGCGGNKNNFETLEECENTCLNTITSR</sequence>
<keyword evidence="3" id="KW-0800">Toxin</keyword>
<feature type="domain" description="BPTI/Kunitz inhibitor" evidence="8">
    <location>
        <begin position="127"/>
        <end position="177"/>
    </location>
</feature>
<dbReference type="Pfam" id="PF00014">
    <property type="entry name" value="Kunitz_BPTI"/>
    <property type="match status" value="2"/>
</dbReference>
<evidence type="ECO:0000256" key="1">
    <source>
        <dbReference type="ARBA" id="ARBA00004613"/>
    </source>
</evidence>
<dbReference type="InterPro" id="IPR036880">
    <property type="entry name" value="Kunitz_BPTI_sf"/>
</dbReference>
<keyword evidence="6" id="KW-1015">Disulfide bond</keyword>
<dbReference type="Proteomes" id="UP001303046">
    <property type="component" value="Unassembled WGS sequence"/>
</dbReference>
<keyword evidence="10" id="KW-1185">Reference proteome</keyword>